<accession>A0A102LDQ1</accession>
<organism evidence="1 2">
    <name type="scientific">Burkholderia ubonensis</name>
    <dbReference type="NCBI Taxonomy" id="101571"/>
    <lineage>
        <taxon>Bacteria</taxon>
        <taxon>Pseudomonadati</taxon>
        <taxon>Pseudomonadota</taxon>
        <taxon>Betaproteobacteria</taxon>
        <taxon>Burkholderiales</taxon>
        <taxon>Burkholderiaceae</taxon>
        <taxon>Burkholderia</taxon>
        <taxon>Burkholderia cepacia complex</taxon>
    </lineage>
</organism>
<comment type="caution">
    <text evidence="1">The sequence shown here is derived from an EMBL/GenBank/DDBJ whole genome shotgun (WGS) entry which is preliminary data.</text>
</comment>
<evidence type="ECO:0000313" key="2">
    <source>
        <dbReference type="Proteomes" id="UP000065521"/>
    </source>
</evidence>
<name>A0A102LDQ1_9BURK</name>
<dbReference type="AlphaFoldDB" id="A0A102LDQ1"/>
<dbReference type="SUPFAM" id="SSF53335">
    <property type="entry name" value="S-adenosyl-L-methionine-dependent methyltransferases"/>
    <property type="match status" value="1"/>
</dbReference>
<dbReference type="RefSeq" id="WP_059631239.1">
    <property type="nucleotide sequence ID" value="NZ_LOTK01000023.1"/>
</dbReference>
<proteinExistence type="predicted"/>
<dbReference type="EMBL" id="LOTN01000004">
    <property type="protein sequence ID" value="KUZ95940.1"/>
    <property type="molecule type" value="Genomic_DNA"/>
</dbReference>
<dbReference type="Gene3D" id="3.40.50.150">
    <property type="entry name" value="Vaccinia Virus protein VP39"/>
    <property type="match status" value="1"/>
</dbReference>
<keyword evidence="1" id="KW-0808">Transferase</keyword>
<protein>
    <submittedName>
        <fullName evidence="1">SAM-dependent methyltransferase</fullName>
    </submittedName>
</protein>
<dbReference type="Proteomes" id="UP000065521">
    <property type="component" value="Unassembled WGS sequence"/>
</dbReference>
<dbReference type="CDD" id="cd02440">
    <property type="entry name" value="AdoMet_MTases"/>
    <property type="match status" value="1"/>
</dbReference>
<dbReference type="PANTHER" id="PTHR20974">
    <property type="entry name" value="UPF0585 PROTEIN CG18661"/>
    <property type="match status" value="1"/>
</dbReference>
<sequence length="212" mass="22850">MTGTTPDDPSLRLSAPAAERNRGPILDVLRRVLPARGDVLEIASGTGQHVVHFAAGLPGLHWHPSDPDAQARRSIAAWIAQAGLPNVDAPLAFDVRDAAWPFAALDAIVCINMIHIAPWACAEALFAGASRVLRPGGVLVLYGPYRREGRHTAPSNEAFDAQLRSRDPSWGVRDLETVVALGLDRGLDCIEVVEMPANNLSVVFRRLPHADQ</sequence>
<dbReference type="GO" id="GO:0032259">
    <property type="term" value="P:methylation"/>
    <property type="evidence" value="ECO:0007669"/>
    <property type="project" value="UniProtKB-KW"/>
</dbReference>
<dbReference type="GO" id="GO:0008168">
    <property type="term" value="F:methyltransferase activity"/>
    <property type="evidence" value="ECO:0007669"/>
    <property type="project" value="UniProtKB-KW"/>
</dbReference>
<dbReference type="InterPro" id="IPR010342">
    <property type="entry name" value="DUF938"/>
</dbReference>
<keyword evidence="1" id="KW-0489">Methyltransferase</keyword>
<reference evidence="1 2" key="1">
    <citation type="submission" date="2015-11" db="EMBL/GenBank/DDBJ databases">
        <title>Expanding the genomic diversity of Burkholderia species for the development of highly accurate diagnostics.</title>
        <authorList>
            <person name="Sahl J."/>
            <person name="Keim P."/>
            <person name="Wagner D."/>
        </authorList>
    </citation>
    <scope>NUCLEOTIDE SEQUENCE [LARGE SCALE GENOMIC DNA]</scope>
    <source>
        <strain evidence="1 2">RF32-BP4</strain>
    </source>
</reference>
<evidence type="ECO:0000313" key="1">
    <source>
        <dbReference type="EMBL" id="KUZ95940.1"/>
    </source>
</evidence>
<gene>
    <name evidence="1" type="ORF">WI38_03950</name>
</gene>
<dbReference type="InterPro" id="IPR029063">
    <property type="entry name" value="SAM-dependent_MTases_sf"/>
</dbReference>
<dbReference type="PANTHER" id="PTHR20974:SF0">
    <property type="entry name" value="UPF0585 PROTEIN CG18661"/>
    <property type="match status" value="1"/>
</dbReference>
<dbReference type="Pfam" id="PF06080">
    <property type="entry name" value="DUF938"/>
    <property type="match status" value="1"/>
</dbReference>